<keyword evidence="1" id="KW-1133">Transmembrane helix</keyword>
<organism evidence="2 3">
    <name type="scientific">Microbacterium telephonicum</name>
    <dbReference type="NCBI Taxonomy" id="1714841"/>
    <lineage>
        <taxon>Bacteria</taxon>
        <taxon>Bacillati</taxon>
        <taxon>Actinomycetota</taxon>
        <taxon>Actinomycetes</taxon>
        <taxon>Micrococcales</taxon>
        <taxon>Microbacteriaceae</taxon>
        <taxon>Microbacterium</taxon>
    </lineage>
</organism>
<keyword evidence="1" id="KW-0472">Membrane</keyword>
<evidence type="ECO:0000313" key="2">
    <source>
        <dbReference type="EMBL" id="RLK52139.1"/>
    </source>
</evidence>
<reference evidence="2 3" key="1">
    <citation type="journal article" date="2015" name="Stand. Genomic Sci.">
        <title>Genomic Encyclopedia of Bacterial and Archaeal Type Strains, Phase III: the genomes of soil and plant-associated and newly described type strains.</title>
        <authorList>
            <person name="Whitman W.B."/>
            <person name="Woyke T."/>
            <person name="Klenk H.P."/>
            <person name="Zhou Y."/>
            <person name="Lilburn T.G."/>
            <person name="Beck B.J."/>
            <person name="De Vos P."/>
            <person name="Vandamme P."/>
            <person name="Eisen J.A."/>
            <person name="Garrity G."/>
            <person name="Hugenholtz P."/>
            <person name="Kyrpides N.C."/>
        </authorList>
    </citation>
    <scope>NUCLEOTIDE SEQUENCE [LARGE SCALE GENOMIC DNA]</scope>
    <source>
        <strain evidence="2 3">S2T63</strain>
    </source>
</reference>
<dbReference type="RefSeq" id="WP_121056615.1">
    <property type="nucleotide sequence ID" value="NZ_RCDB01000001.1"/>
</dbReference>
<keyword evidence="3" id="KW-1185">Reference proteome</keyword>
<comment type="caution">
    <text evidence="2">The sequence shown here is derived from an EMBL/GenBank/DDBJ whole genome shotgun (WGS) entry which is preliminary data.</text>
</comment>
<evidence type="ECO:0000313" key="3">
    <source>
        <dbReference type="Proteomes" id="UP000273158"/>
    </source>
</evidence>
<dbReference type="OrthoDB" id="5056640at2"/>
<name>A0A498CA87_9MICO</name>
<feature type="transmembrane region" description="Helical" evidence="1">
    <location>
        <begin position="12"/>
        <end position="35"/>
    </location>
</feature>
<dbReference type="AlphaFoldDB" id="A0A498CA87"/>
<keyword evidence="1" id="KW-0812">Transmembrane</keyword>
<sequence>MTLAEKRRRKALLSWVPITIVALVCAGFVVGAIAMQNSWWTQDDPTASDDQQMSDGMSRFDRAGVDFFTRQGTMRVKLREDAAPASALGLDADGRQDFAPITPVTAVIVAPDGAFAYELVDSFSLETEGDRVTEVRLLLDGAKTWAGVTSQLQAMAAEWGWTTAQLDQLTQDIGDKMRAGGETVVPLPSVTVKGATVSAEVAVDTDVSLTLVITDPAAG</sequence>
<accession>A0A498CA87</accession>
<proteinExistence type="predicted"/>
<evidence type="ECO:0000256" key="1">
    <source>
        <dbReference type="SAM" id="Phobius"/>
    </source>
</evidence>
<gene>
    <name evidence="2" type="ORF">C7474_0066</name>
</gene>
<protein>
    <submittedName>
        <fullName evidence="2">Uncharacterized protein</fullName>
    </submittedName>
</protein>
<dbReference type="EMBL" id="RCDB01000001">
    <property type="protein sequence ID" value="RLK52139.1"/>
    <property type="molecule type" value="Genomic_DNA"/>
</dbReference>
<dbReference type="Proteomes" id="UP000273158">
    <property type="component" value="Unassembled WGS sequence"/>
</dbReference>